<dbReference type="Pfam" id="PF05193">
    <property type="entry name" value="Peptidase_M16_C"/>
    <property type="match status" value="2"/>
</dbReference>
<dbReference type="InterPro" id="IPR011249">
    <property type="entry name" value="Metalloenz_LuxS/M16"/>
</dbReference>
<dbReference type="PANTHER" id="PTHR43690">
    <property type="entry name" value="NARDILYSIN"/>
    <property type="match status" value="1"/>
</dbReference>
<keyword evidence="9" id="KW-1185">Reference proteome</keyword>
<evidence type="ECO:0000256" key="4">
    <source>
        <dbReference type="ARBA" id="ARBA00022833"/>
    </source>
</evidence>
<dbReference type="PROSITE" id="PS51257">
    <property type="entry name" value="PROKAR_LIPOPROTEIN"/>
    <property type="match status" value="1"/>
</dbReference>
<proteinExistence type="inferred from homology"/>
<dbReference type="InterPro" id="IPR011765">
    <property type="entry name" value="Pept_M16_N"/>
</dbReference>
<name>A0ABT5L465_9ALTE</name>
<keyword evidence="2" id="KW-0645">Protease</keyword>
<evidence type="ECO:0000259" key="6">
    <source>
        <dbReference type="Pfam" id="PF00675"/>
    </source>
</evidence>
<feature type="domain" description="Peptidase M16 N-terminal" evidence="6">
    <location>
        <begin position="524"/>
        <end position="651"/>
    </location>
</feature>
<dbReference type="EMBL" id="JAQQXP010000001">
    <property type="protein sequence ID" value="MDC8831643.1"/>
    <property type="molecule type" value="Genomic_DNA"/>
</dbReference>
<feature type="domain" description="Peptidase M16 C-terminal" evidence="7">
    <location>
        <begin position="208"/>
        <end position="385"/>
    </location>
</feature>
<dbReference type="Gene3D" id="3.30.830.10">
    <property type="entry name" value="Metalloenzyme, LuxS/M16 peptidase-like"/>
    <property type="match status" value="4"/>
</dbReference>
<dbReference type="PANTHER" id="PTHR43690:SF35">
    <property type="entry name" value="NON-CATALYTIC MEMBER OF PEPTIDASE SUBFAMILY M16B-RELATED"/>
    <property type="match status" value="1"/>
</dbReference>
<keyword evidence="3" id="KW-0378">Hydrolase</keyword>
<dbReference type="InterPro" id="IPR050626">
    <property type="entry name" value="Peptidase_M16"/>
</dbReference>
<dbReference type="SUPFAM" id="SSF63411">
    <property type="entry name" value="LuxS/MPP-like metallohydrolase"/>
    <property type="match status" value="4"/>
</dbReference>
<evidence type="ECO:0000313" key="8">
    <source>
        <dbReference type="EMBL" id="MDC8831643.1"/>
    </source>
</evidence>
<sequence>MLFRFIVIGFLACFLYGCSQTTNHSATTAKSVAQVVAIDYEKYQLDNGLTIILHEDHSDPLVHVDVTYHVGSAREEPGKSGFAHFFEHMMFQGSANVADEQHFKLITDAGGTLNGSTNRDRTNYYQTVPANQLEKVLWLEADRMGFLLPAVTQEKFEIQRETVKNERAERIDNQPYAQRHERIAEALYPAGHPYSWLTIGYVDDLDRVNVNDLKAFFKRWYGPNNAVLSIGGDIDVRQTKAWIEKYFGTLPRGPEIPKQSPQPASLSENRFITMQDNIHLPLVQVVFPTVHARHEDEAALDVLASILGSGKTSIFYEKLVKTGKVAQAGVSHPCSELACEFNLVGLVSPDSGQSLTDIYTAIEAILADFENRPFDDDALARVKANIKASTIYGLQSVSGKVSTLAYNETFFDTPDLINADVERYNAVTKQDVYRVFKQYIKGQPAVILSVVPEGQGELAVAEPTVERPQRQIASTSATPAVTEDALTSSFDRSVIPAAGEPPVISIPSFWQLKLANGIQVLGVTNRETPTITFTLDLDGGMLLDPKNKAGLSAFTAAMMNETTAHYSNEAMSNALAKLGSSISFASNGRYTQVFVSSLTEYLPETLELLKEKLFHPAFTQADFNRLKQQMLDNVKAQDKEPNALLERAKTAVLWGKDNRVGLPPGGTVETIEQITLDDIKQFYAQYYVPAKGTLVVVGDMRPGQITDYFGFINDWQGDDYTIADYGQFPTYQRQQIFLVDVPGAAQSSVRLVKRAMPYDATGDYFLAQLMNFPLGDDFNSRINLNLREDKGYTYGAFSAFNGGKTLGWFEAGADLKQVYTGAGIEALLNEIKRYKEQGISQQELQYMQNAFTLSEALEYETPLDKASFLRRLLAYNLPVNYKKQQKAILLGIDKAAIDTVAQRELAPNDLQIVIAGDKEVIMPQLEALDIPVREVVF</sequence>
<dbReference type="RefSeq" id="WP_273641059.1">
    <property type="nucleotide sequence ID" value="NZ_JAQQXP010000001.1"/>
</dbReference>
<evidence type="ECO:0000256" key="3">
    <source>
        <dbReference type="ARBA" id="ARBA00022801"/>
    </source>
</evidence>
<comment type="caution">
    <text evidence="8">The sequence shown here is derived from an EMBL/GenBank/DDBJ whole genome shotgun (WGS) entry which is preliminary data.</text>
</comment>
<gene>
    <name evidence="8" type="ORF">OIK42_12825</name>
</gene>
<evidence type="ECO:0000313" key="9">
    <source>
        <dbReference type="Proteomes" id="UP001218788"/>
    </source>
</evidence>
<dbReference type="Proteomes" id="UP001218788">
    <property type="component" value="Unassembled WGS sequence"/>
</dbReference>
<dbReference type="InterPro" id="IPR007863">
    <property type="entry name" value="Peptidase_M16_C"/>
</dbReference>
<organism evidence="8 9">
    <name type="scientific">Alteromonas gilva</name>
    <dbReference type="NCBI Taxonomy" id="2987522"/>
    <lineage>
        <taxon>Bacteria</taxon>
        <taxon>Pseudomonadati</taxon>
        <taxon>Pseudomonadota</taxon>
        <taxon>Gammaproteobacteria</taxon>
        <taxon>Alteromonadales</taxon>
        <taxon>Alteromonadaceae</taxon>
        <taxon>Alteromonas/Salinimonas group</taxon>
        <taxon>Alteromonas</taxon>
    </lineage>
</organism>
<accession>A0ABT5L465</accession>
<evidence type="ECO:0000256" key="5">
    <source>
        <dbReference type="ARBA" id="ARBA00023049"/>
    </source>
</evidence>
<evidence type="ECO:0000256" key="1">
    <source>
        <dbReference type="ARBA" id="ARBA00007261"/>
    </source>
</evidence>
<feature type="domain" description="Peptidase M16 C-terminal" evidence="7">
    <location>
        <begin position="674"/>
        <end position="850"/>
    </location>
</feature>
<reference evidence="8 9" key="1">
    <citation type="submission" date="2022-10" db="EMBL/GenBank/DDBJ databases">
        <title>Alteromonas sp. chi3 Genome sequencing.</title>
        <authorList>
            <person name="Park S."/>
        </authorList>
    </citation>
    <scope>NUCLEOTIDE SEQUENCE [LARGE SCALE GENOMIC DNA]</scope>
    <source>
        <strain evidence="9">chi3</strain>
    </source>
</reference>
<evidence type="ECO:0000256" key="2">
    <source>
        <dbReference type="ARBA" id="ARBA00022670"/>
    </source>
</evidence>
<keyword evidence="5" id="KW-0482">Metalloprotease</keyword>
<feature type="domain" description="Peptidase M16 N-terminal" evidence="6">
    <location>
        <begin position="51"/>
        <end position="188"/>
    </location>
</feature>
<comment type="similarity">
    <text evidence="1">Belongs to the peptidase M16 family.</text>
</comment>
<protein>
    <submittedName>
        <fullName evidence="8">Pitrilysin family protein</fullName>
    </submittedName>
</protein>
<dbReference type="Pfam" id="PF00675">
    <property type="entry name" value="Peptidase_M16"/>
    <property type="match status" value="2"/>
</dbReference>
<evidence type="ECO:0000259" key="7">
    <source>
        <dbReference type="Pfam" id="PF05193"/>
    </source>
</evidence>
<keyword evidence="4" id="KW-0862">Zinc</keyword>